<comment type="subcellular location">
    <subcellularLocation>
        <location evidence="1">Cell membrane</location>
        <topology evidence="1">Multi-pass membrane protein</topology>
    </subcellularLocation>
</comment>
<evidence type="ECO:0000256" key="5">
    <source>
        <dbReference type="ARBA" id="ARBA00022989"/>
    </source>
</evidence>
<evidence type="ECO:0008006" key="12">
    <source>
        <dbReference type="Google" id="ProtNLM"/>
    </source>
</evidence>
<keyword evidence="6 7" id="KW-0472">Membrane</keyword>
<dbReference type="PANTHER" id="PTHR30489:SF0">
    <property type="entry name" value="LIPOPROTEIN-RELEASING SYSTEM TRANSMEMBRANE PROTEIN LOLE"/>
    <property type="match status" value="1"/>
</dbReference>
<keyword evidence="3" id="KW-1003">Cell membrane</keyword>
<gene>
    <name evidence="10" type="ORF">SE15_11725</name>
</gene>
<dbReference type="InterPro" id="IPR025857">
    <property type="entry name" value="MacB_PCD"/>
</dbReference>
<proteinExistence type="inferred from homology"/>
<evidence type="ECO:0000256" key="7">
    <source>
        <dbReference type="SAM" id="Phobius"/>
    </source>
</evidence>
<feature type="transmembrane region" description="Helical" evidence="7">
    <location>
        <begin position="260"/>
        <end position="281"/>
    </location>
</feature>
<feature type="domain" description="MacB-like periplasmic core" evidence="9">
    <location>
        <begin position="19"/>
        <end position="232"/>
    </location>
</feature>
<evidence type="ECO:0000256" key="2">
    <source>
        <dbReference type="ARBA" id="ARBA00005236"/>
    </source>
</evidence>
<accession>A0A0P6XHN9</accession>
<evidence type="ECO:0000256" key="3">
    <source>
        <dbReference type="ARBA" id="ARBA00022475"/>
    </source>
</evidence>
<comment type="caution">
    <text evidence="10">The sequence shown here is derived from an EMBL/GenBank/DDBJ whole genome shotgun (WGS) entry which is preliminary data.</text>
</comment>
<dbReference type="InterPro" id="IPR003838">
    <property type="entry name" value="ABC3_permease_C"/>
</dbReference>
<feature type="transmembrane region" description="Helical" evidence="7">
    <location>
        <begin position="810"/>
        <end position="832"/>
    </location>
</feature>
<evidence type="ECO:0000259" key="8">
    <source>
        <dbReference type="Pfam" id="PF02687"/>
    </source>
</evidence>
<evidence type="ECO:0000313" key="10">
    <source>
        <dbReference type="EMBL" id="KPL82729.1"/>
    </source>
</evidence>
<keyword evidence="5 7" id="KW-1133">Transmembrane helix</keyword>
<dbReference type="EMBL" id="LGKO01000005">
    <property type="protein sequence ID" value="KPL82729.1"/>
    <property type="molecule type" value="Genomic_DNA"/>
</dbReference>
<dbReference type="Proteomes" id="UP000050544">
    <property type="component" value="Unassembled WGS sequence"/>
</dbReference>
<dbReference type="AlphaFoldDB" id="A0A0P6XHN9"/>
<feature type="domain" description="MacB-like periplasmic core" evidence="9">
    <location>
        <begin position="487"/>
        <end position="694"/>
    </location>
</feature>
<feature type="transmembrane region" description="Helical" evidence="7">
    <location>
        <begin position="407"/>
        <end position="430"/>
    </location>
</feature>
<evidence type="ECO:0000256" key="6">
    <source>
        <dbReference type="ARBA" id="ARBA00023136"/>
    </source>
</evidence>
<feature type="transmembrane region" description="Helical" evidence="7">
    <location>
        <begin position="436"/>
        <end position="466"/>
    </location>
</feature>
<evidence type="ECO:0000256" key="1">
    <source>
        <dbReference type="ARBA" id="ARBA00004651"/>
    </source>
</evidence>
<dbReference type="GO" id="GO:0098797">
    <property type="term" value="C:plasma membrane protein complex"/>
    <property type="evidence" value="ECO:0007669"/>
    <property type="project" value="TreeGrafter"/>
</dbReference>
<dbReference type="Pfam" id="PF02687">
    <property type="entry name" value="FtsX"/>
    <property type="match status" value="2"/>
</dbReference>
<feature type="transmembrane region" description="Helical" evidence="7">
    <location>
        <begin position="314"/>
        <end position="336"/>
    </location>
</feature>
<dbReference type="OrthoDB" id="9780560at2"/>
<dbReference type="Pfam" id="PF12704">
    <property type="entry name" value="MacB_PCD"/>
    <property type="match status" value="2"/>
</dbReference>
<evidence type="ECO:0000259" key="9">
    <source>
        <dbReference type="Pfam" id="PF12704"/>
    </source>
</evidence>
<dbReference type="PANTHER" id="PTHR30489">
    <property type="entry name" value="LIPOPROTEIN-RELEASING SYSTEM TRANSMEMBRANE PROTEIN LOLE"/>
    <property type="match status" value="1"/>
</dbReference>
<sequence length="851" mass="90934">MNLYIKLALRYLSGRKLRTALTTLAILFGVLVIFGMNTFMPTFVQAFQTQMMAVAGQIDVTITHKTGEAFDPGVLEKVRQVEGVKVATGSLERLINLPADYFDHAPNLPDRVNAVLLKGIDPDLARQMIVFNVVEGRFLQPDDPSAAVITRSLAREVGVGVGDTLSLPTAIGIADLKIVGLLPERALPGNEEVLVTLAEAQRLLNMPGKINLIDINLDTLEEARRAEIQQRILTAVGDAYKIGALESGSEILTNIRNAQMIFNLMGFLALLMGGFIIFNTFRTIVAERRRDIGMLRALGANRATIRGLILTEGLIQGVVGTVAGLVFGYLFGWLLLQLIVPVGQQYLNIKVGLPAVSPSLVLVSSIMGIGVTVLAGLLPAQSAARVTPLEALRPSVGQVSLKRLTGFSFWSGVVLMVLGVAILISGQAAWLGIGAIFFVGALILMAPALINPIAVLFGNLLALLFARQGTAQLAEGNLSRQPGRATVTASTTMIAMAVVIMMASVLSSVTLTFIHVLEKSLGSDFLIMPPTVAVWGSNTGAAPELAQKLREIPGVELVSTLRFAGSQMNGVAVGLLGVDPRAYRQLDALSFSAGDPESAYRALENERAIIINGVLAAAAGIHLGDEITLLTPTGQQVYRVVGIATDYLNAKTTTGYISQQNLAVDFGRNEDVFYQVNLKSGADQAAVEAAITQLLKSYPQFKLFSGKRYVEENKRLLDVVLLSMYAMAAFLAIPSLIAMVNTLAIGVIERTREIGMLRAVGATRRQIRTVILSEALILSAIGTSFGILAGLYMGYMAVKAFEGMGFPMMYLFPASGILAAIAIGILFGALAATVPARQAARLNVVEALRYE</sequence>
<dbReference type="STRING" id="869279.SE15_11725"/>
<dbReference type="GO" id="GO:0044874">
    <property type="term" value="P:lipoprotein localization to outer membrane"/>
    <property type="evidence" value="ECO:0007669"/>
    <property type="project" value="TreeGrafter"/>
</dbReference>
<organism evidence="10 11">
    <name type="scientific">Thermanaerothrix daxensis</name>
    <dbReference type="NCBI Taxonomy" id="869279"/>
    <lineage>
        <taxon>Bacteria</taxon>
        <taxon>Bacillati</taxon>
        <taxon>Chloroflexota</taxon>
        <taxon>Anaerolineae</taxon>
        <taxon>Anaerolineales</taxon>
        <taxon>Anaerolineaceae</taxon>
        <taxon>Thermanaerothrix</taxon>
    </lineage>
</organism>
<keyword evidence="11" id="KW-1185">Reference proteome</keyword>
<evidence type="ECO:0000256" key="4">
    <source>
        <dbReference type="ARBA" id="ARBA00022692"/>
    </source>
</evidence>
<feature type="transmembrane region" description="Helical" evidence="7">
    <location>
        <begin position="769"/>
        <end position="798"/>
    </location>
</feature>
<protein>
    <recommendedName>
        <fullName evidence="12">ABC transporter permease</fullName>
    </recommendedName>
</protein>
<dbReference type="InterPro" id="IPR051447">
    <property type="entry name" value="Lipoprotein-release_system"/>
</dbReference>
<feature type="transmembrane region" description="Helical" evidence="7">
    <location>
        <begin position="724"/>
        <end position="748"/>
    </location>
</feature>
<feature type="domain" description="ABC3 transporter permease C-terminal" evidence="8">
    <location>
        <begin position="726"/>
        <end position="843"/>
    </location>
</feature>
<dbReference type="RefSeq" id="WP_054522275.1">
    <property type="nucleotide sequence ID" value="NZ_LGKO01000005.1"/>
</dbReference>
<feature type="domain" description="ABC3 transporter permease C-terminal" evidence="8">
    <location>
        <begin position="264"/>
        <end position="388"/>
    </location>
</feature>
<reference evidence="10 11" key="1">
    <citation type="submission" date="2015-07" db="EMBL/GenBank/DDBJ databases">
        <title>Whole genome sequence of Thermanaerothrix daxensis DSM 23592.</title>
        <authorList>
            <person name="Hemp J."/>
            <person name="Ward L.M."/>
            <person name="Pace L.A."/>
            <person name="Fischer W.W."/>
        </authorList>
    </citation>
    <scope>NUCLEOTIDE SEQUENCE [LARGE SCALE GENOMIC DNA]</scope>
    <source>
        <strain evidence="10 11">GNS-1</strain>
    </source>
</reference>
<feature type="transmembrane region" description="Helical" evidence="7">
    <location>
        <begin position="487"/>
        <end position="514"/>
    </location>
</feature>
<comment type="similarity">
    <text evidence="2">Belongs to the ABC-4 integral membrane protein family. LolC/E subfamily.</text>
</comment>
<name>A0A0P6XHN9_9CHLR</name>
<feature type="transmembrane region" description="Helical" evidence="7">
    <location>
        <begin position="356"/>
        <end position="378"/>
    </location>
</feature>
<keyword evidence="4 7" id="KW-0812">Transmembrane</keyword>
<evidence type="ECO:0000313" key="11">
    <source>
        <dbReference type="Proteomes" id="UP000050544"/>
    </source>
</evidence>